<dbReference type="OrthoDB" id="4250151at2"/>
<accession>A0A286E622</accession>
<dbReference type="EMBL" id="OCNE01000025">
    <property type="protein sequence ID" value="SOD66346.1"/>
    <property type="molecule type" value="Genomic_DNA"/>
</dbReference>
<gene>
    <name evidence="1" type="ORF">SAMN06297387_12539</name>
</gene>
<sequence>MVISFSLALLFGVIMFFMIRSGAVKWGPAIVAILFGFSLASTGAADPINDFLQSVTDGVNEVDDSINSAP</sequence>
<dbReference type="AlphaFoldDB" id="A0A286E622"/>
<name>A0A286E622_9ACTN</name>
<protein>
    <submittedName>
        <fullName evidence="1">Uncharacterized protein</fullName>
    </submittedName>
</protein>
<reference evidence="1 2" key="1">
    <citation type="submission" date="2017-09" db="EMBL/GenBank/DDBJ databases">
        <authorList>
            <person name="Ehlers B."/>
            <person name="Leendertz F.H."/>
        </authorList>
    </citation>
    <scope>NUCLEOTIDE SEQUENCE [LARGE SCALE GENOMIC DNA]</scope>
    <source>
        <strain evidence="1 2">CGMCC 4.7095</strain>
    </source>
</reference>
<proteinExistence type="predicted"/>
<dbReference type="Proteomes" id="UP000219072">
    <property type="component" value="Unassembled WGS sequence"/>
</dbReference>
<evidence type="ECO:0000313" key="2">
    <source>
        <dbReference type="Proteomes" id="UP000219072"/>
    </source>
</evidence>
<dbReference type="RefSeq" id="WP_097233682.1">
    <property type="nucleotide sequence ID" value="NZ_OCNE01000025.1"/>
</dbReference>
<organism evidence="1 2">
    <name type="scientific">Streptomyces zhaozhouensis</name>
    <dbReference type="NCBI Taxonomy" id="1300267"/>
    <lineage>
        <taxon>Bacteria</taxon>
        <taxon>Bacillati</taxon>
        <taxon>Actinomycetota</taxon>
        <taxon>Actinomycetes</taxon>
        <taxon>Kitasatosporales</taxon>
        <taxon>Streptomycetaceae</taxon>
        <taxon>Streptomyces</taxon>
    </lineage>
</organism>
<evidence type="ECO:0000313" key="1">
    <source>
        <dbReference type="EMBL" id="SOD66346.1"/>
    </source>
</evidence>
<keyword evidence="2" id="KW-1185">Reference proteome</keyword>